<dbReference type="InParanoid" id="G3JP43"/>
<evidence type="ECO:0000256" key="1">
    <source>
        <dbReference type="SAM" id="MobiDB-lite"/>
    </source>
</evidence>
<proteinExistence type="predicted"/>
<reference evidence="2 3" key="1">
    <citation type="journal article" date="2011" name="Genome Biol.">
        <title>Genome sequence of the insect pathogenic fungus Cordyceps militaris, a valued traditional Chinese medicine.</title>
        <authorList>
            <person name="Zheng P."/>
            <person name="Xia Y."/>
            <person name="Xiao G."/>
            <person name="Xiong C."/>
            <person name="Hu X."/>
            <person name="Zhang S."/>
            <person name="Zheng H."/>
            <person name="Huang Y."/>
            <person name="Zhou Y."/>
            <person name="Wang S."/>
            <person name="Zhao G.P."/>
            <person name="Liu X."/>
            <person name="St Leger R.J."/>
            <person name="Wang C."/>
        </authorList>
    </citation>
    <scope>NUCLEOTIDE SEQUENCE [LARGE SCALE GENOMIC DNA]</scope>
    <source>
        <strain evidence="2 3">CM01</strain>
    </source>
</reference>
<evidence type="ECO:0000313" key="3">
    <source>
        <dbReference type="Proteomes" id="UP000001610"/>
    </source>
</evidence>
<sequence>MEAYGGGVWAGQGRSTNFFFHGRAWALAGNGSLMTKTHHIVSASAPPLQLPPVAAAALIDQLAQRGRLGRVAPGTPIEAAERPRNIAPVSQSYVVENARHEKDDTQIVLSAQSKRLRGEPGCAALQHAQTDRYRIRCYKHVVGPKGSQKYGHGLTPADHCYQLPMQRLQDARNTTTQDTSHHRFFPTCEAKDASFRQSAPYIRTGHTLPHLSLNRKGHHRHKTHRLSARHHGPIDLPGSLGLGSSTLTRQRRHRLTCWGQPGPTGVDNPAIQCSAIPGSERTSDFPWPLSPPQDFLPAPPTEKKEASIPPSRSNEAES</sequence>
<keyword evidence="3" id="KW-1185">Reference proteome</keyword>
<accession>G3JP43</accession>
<dbReference type="EMBL" id="JH126404">
    <property type="protein sequence ID" value="EGX89653.1"/>
    <property type="molecule type" value="Genomic_DNA"/>
</dbReference>
<dbReference type="GeneID" id="18169915"/>
<gene>
    <name evidence="2" type="ORF">CCM_07905</name>
</gene>
<organism evidence="2 3">
    <name type="scientific">Cordyceps militaris (strain CM01)</name>
    <name type="common">Caterpillar fungus</name>
    <dbReference type="NCBI Taxonomy" id="983644"/>
    <lineage>
        <taxon>Eukaryota</taxon>
        <taxon>Fungi</taxon>
        <taxon>Dikarya</taxon>
        <taxon>Ascomycota</taxon>
        <taxon>Pezizomycotina</taxon>
        <taxon>Sordariomycetes</taxon>
        <taxon>Hypocreomycetidae</taxon>
        <taxon>Hypocreales</taxon>
        <taxon>Cordycipitaceae</taxon>
        <taxon>Cordyceps</taxon>
    </lineage>
</organism>
<dbReference type="AlphaFoldDB" id="G3JP43"/>
<evidence type="ECO:0000313" key="2">
    <source>
        <dbReference type="EMBL" id="EGX89653.1"/>
    </source>
</evidence>
<name>G3JP43_CORMM</name>
<dbReference type="HOGENOM" id="CLU_874410_0_0_1"/>
<dbReference type="VEuPathDB" id="FungiDB:CCM_07905"/>
<dbReference type="KEGG" id="cmt:CCM_07905"/>
<dbReference type="Proteomes" id="UP000001610">
    <property type="component" value="Unassembled WGS sequence"/>
</dbReference>
<dbReference type="RefSeq" id="XP_006673108.1">
    <property type="nucleotide sequence ID" value="XM_006673045.1"/>
</dbReference>
<protein>
    <submittedName>
        <fullName evidence="2">Uncharacterized protein</fullName>
    </submittedName>
</protein>
<feature type="region of interest" description="Disordered" evidence="1">
    <location>
        <begin position="274"/>
        <end position="318"/>
    </location>
</feature>